<dbReference type="PANTHER" id="PTHR42798:SF6">
    <property type="entry name" value="CELL DIVISION ATP-BINDING PROTEIN FTSE"/>
    <property type="match status" value="1"/>
</dbReference>
<dbReference type="CDD" id="cd03255">
    <property type="entry name" value="ABC_MJ0796_LolCDE_FtsE"/>
    <property type="match status" value="1"/>
</dbReference>
<dbReference type="GO" id="GO:0022857">
    <property type="term" value="F:transmembrane transporter activity"/>
    <property type="evidence" value="ECO:0007669"/>
    <property type="project" value="UniProtKB-ARBA"/>
</dbReference>
<dbReference type="AlphaFoldDB" id="A0A917B781"/>
<dbReference type="GO" id="GO:0016887">
    <property type="term" value="F:ATP hydrolysis activity"/>
    <property type="evidence" value="ECO:0007669"/>
    <property type="project" value="InterPro"/>
</dbReference>
<dbReference type="Proteomes" id="UP000660110">
    <property type="component" value="Unassembled WGS sequence"/>
</dbReference>
<evidence type="ECO:0000256" key="1">
    <source>
        <dbReference type="ARBA" id="ARBA00005417"/>
    </source>
</evidence>
<sequence>MLKVEQISKKFTDGDTSVQVLKDVSLEVETGELVAIVGPSGSGKSTLLSIIGALLSPSDGRVSINKEDISTYSSKNLSAVRLNKIGFIFQSSNLVPFLTVENQLLLVRDMKKNRDRKSKERASQLIYDLGLSHRSTSQINQLSGGEKQRVAIARAFMNDPDLILADEPTASLDSERGRKVVEMLSKEVKEKNKAALMVTHDERMLEVCDRVLYIEDGRIKS</sequence>
<evidence type="ECO:0000256" key="3">
    <source>
        <dbReference type="ARBA" id="ARBA00022741"/>
    </source>
</evidence>
<dbReference type="InterPro" id="IPR003439">
    <property type="entry name" value="ABC_transporter-like_ATP-bd"/>
</dbReference>
<evidence type="ECO:0000256" key="4">
    <source>
        <dbReference type="ARBA" id="ARBA00022840"/>
    </source>
</evidence>
<dbReference type="Pfam" id="PF00005">
    <property type="entry name" value="ABC_tran"/>
    <property type="match status" value="1"/>
</dbReference>
<feature type="domain" description="ABC transporter" evidence="5">
    <location>
        <begin position="2"/>
        <end position="221"/>
    </location>
</feature>
<keyword evidence="7" id="KW-1185">Reference proteome</keyword>
<comment type="caution">
    <text evidence="6">The sequence shown here is derived from an EMBL/GenBank/DDBJ whole genome shotgun (WGS) entry which is preliminary data.</text>
</comment>
<dbReference type="SUPFAM" id="SSF52540">
    <property type="entry name" value="P-loop containing nucleoside triphosphate hydrolases"/>
    <property type="match status" value="1"/>
</dbReference>
<proteinExistence type="inferred from homology"/>
<accession>A0A917B781</accession>
<dbReference type="InterPro" id="IPR003593">
    <property type="entry name" value="AAA+_ATPase"/>
</dbReference>
<name>A0A917B781_HALAA</name>
<dbReference type="InterPro" id="IPR017911">
    <property type="entry name" value="MacB-like_ATP-bd"/>
</dbReference>
<keyword evidence="4 6" id="KW-0067">ATP-binding</keyword>
<keyword evidence="3" id="KW-0547">Nucleotide-binding</keyword>
<keyword evidence="2" id="KW-0813">Transport</keyword>
<evidence type="ECO:0000259" key="5">
    <source>
        <dbReference type="PROSITE" id="PS50893"/>
    </source>
</evidence>
<dbReference type="Gene3D" id="3.40.50.300">
    <property type="entry name" value="P-loop containing nucleotide triphosphate hydrolases"/>
    <property type="match status" value="1"/>
</dbReference>
<evidence type="ECO:0000256" key="2">
    <source>
        <dbReference type="ARBA" id="ARBA00022448"/>
    </source>
</evidence>
<dbReference type="PROSITE" id="PS00211">
    <property type="entry name" value="ABC_TRANSPORTER_1"/>
    <property type="match status" value="1"/>
</dbReference>
<organism evidence="6 7">
    <name type="scientific">Halobacillus andaensis</name>
    <dbReference type="NCBI Taxonomy" id="1176239"/>
    <lineage>
        <taxon>Bacteria</taxon>
        <taxon>Bacillati</taxon>
        <taxon>Bacillota</taxon>
        <taxon>Bacilli</taxon>
        <taxon>Bacillales</taxon>
        <taxon>Bacillaceae</taxon>
        <taxon>Halobacillus</taxon>
    </lineage>
</organism>
<evidence type="ECO:0000313" key="7">
    <source>
        <dbReference type="Proteomes" id="UP000660110"/>
    </source>
</evidence>
<dbReference type="InterPro" id="IPR017871">
    <property type="entry name" value="ABC_transporter-like_CS"/>
</dbReference>
<dbReference type="GO" id="GO:0098796">
    <property type="term" value="C:membrane protein complex"/>
    <property type="evidence" value="ECO:0007669"/>
    <property type="project" value="UniProtKB-ARBA"/>
</dbReference>
<reference evidence="6" key="1">
    <citation type="journal article" date="2014" name="Int. J. Syst. Evol. Microbiol.">
        <title>Complete genome sequence of Corynebacterium casei LMG S-19264T (=DSM 44701T), isolated from a smear-ripened cheese.</title>
        <authorList>
            <consortium name="US DOE Joint Genome Institute (JGI-PGF)"/>
            <person name="Walter F."/>
            <person name="Albersmeier A."/>
            <person name="Kalinowski J."/>
            <person name="Ruckert C."/>
        </authorList>
    </citation>
    <scope>NUCLEOTIDE SEQUENCE</scope>
    <source>
        <strain evidence="6">CGMCC 1.12153</strain>
    </source>
</reference>
<dbReference type="PANTHER" id="PTHR42798">
    <property type="entry name" value="LIPOPROTEIN-RELEASING SYSTEM ATP-BINDING PROTEIN LOLD"/>
    <property type="match status" value="1"/>
</dbReference>
<dbReference type="SMART" id="SM00382">
    <property type="entry name" value="AAA"/>
    <property type="match status" value="1"/>
</dbReference>
<protein>
    <submittedName>
        <fullName evidence="6">ABC transporter ATP-binding protein</fullName>
    </submittedName>
</protein>
<dbReference type="RefSeq" id="WP_188377949.1">
    <property type="nucleotide sequence ID" value="NZ_BMEL01000003.1"/>
</dbReference>
<evidence type="ECO:0000313" key="6">
    <source>
        <dbReference type="EMBL" id="GGF25937.1"/>
    </source>
</evidence>
<reference evidence="6" key="2">
    <citation type="submission" date="2020-09" db="EMBL/GenBank/DDBJ databases">
        <authorList>
            <person name="Sun Q."/>
            <person name="Zhou Y."/>
        </authorList>
    </citation>
    <scope>NUCLEOTIDE SEQUENCE</scope>
    <source>
        <strain evidence="6">CGMCC 1.12153</strain>
    </source>
</reference>
<dbReference type="InterPro" id="IPR027417">
    <property type="entry name" value="P-loop_NTPase"/>
</dbReference>
<dbReference type="FunFam" id="3.40.50.300:FF:000032">
    <property type="entry name" value="Export ABC transporter ATP-binding protein"/>
    <property type="match status" value="1"/>
</dbReference>
<dbReference type="PROSITE" id="PS50893">
    <property type="entry name" value="ABC_TRANSPORTER_2"/>
    <property type="match status" value="1"/>
</dbReference>
<dbReference type="GO" id="GO:0005524">
    <property type="term" value="F:ATP binding"/>
    <property type="evidence" value="ECO:0007669"/>
    <property type="project" value="UniProtKB-KW"/>
</dbReference>
<comment type="similarity">
    <text evidence="1">Belongs to the ABC transporter superfamily.</text>
</comment>
<dbReference type="EMBL" id="BMEL01000003">
    <property type="protein sequence ID" value="GGF25937.1"/>
    <property type="molecule type" value="Genomic_DNA"/>
</dbReference>
<gene>
    <name evidence="6" type="ORF">GCM10010954_26110</name>
</gene>